<protein>
    <submittedName>
        <fullName evidence="2">Uncharacterized protein</fullName>
    </submittedName>
</protein>
<dbReference type="AlphaFoldDB" id="A0A5E6R1Q6"/>
<name>A0A5E6R1Q6_PSEFL</name>
<proteinExistence type="predicted"/>
<dbReference type="EMBL" id="CABVGZ010000010">
    <property type="protein sequence ID" value="VVM62083.1"/>
    <property type="molecule type" value="Genomic_DNA"/>
</dbReference>
<dbReference type="Proteomes" id="UP000326241">
    <property type="component" value="Unassembled WGS sequence"/>
</dbReference>
<reference evidence="2 3" key="1">
    <citation type="submission" date="2019-09" db="EMBL/GenBank/DDBJ databases">
        <authorList>
            <person name="Chandra G."/>
            <person name="Truman W A."/>
        </authorList>
    </citation>
    <scope>NUCLEOTIDE SEQUENCE [LARGE SCALE GENOMIC DNA]</scope>
    <source>
        <strain evidence="2">PS624</strain>
    </source>
</reference>
<feature type="region of interest" description="Disordered" evidence="1">
    <location>
        <begin position="1"/>
        <end position="29"/>
    </location>
</feature>
<sequence>MIVQKNPESDEIPQVNTYPCGSEPARESGGSVTLMLNVLPSSRAGSLPQGFLQVC</sequence>
<accession>A0A5E6R1Q6</accession>
<evidence type="ECO:0000313" key="3">
    <source>
        <dbReference type="Proteomes" id="UP000326241"/>
    </source>
</evidence>
<evidence type="ECO:0000313" key="2">
    <source>
        <dbReference type="EMBL" id="VVM62083.1"/>
    </source>
</evidence>
<organism evidence="2 3">
    <name type="scientific">Pseudomonas fluorescens</name>
    <dbReference type="NCBI Taxonomy" id="294"/>
    <lineage>
        <taxon>Bacteria</taxon>
        <taxon>Pseudomonadati</taxon>
        <taxon>Pseudomonadota</taxon>
        <taxon>Gammaproteobacteria</taxon>
        <taxon>Pseudomonadales</taxon>
        <taxon>Pseudomonadaceae</taxon>
        <taxon>Pseudomonas</taxon>
    </lineage>
</organism>
<evidence type="ECO:0000256" key="1">
    <source>
        <dbReference type="SAM" id="MobiDB-lite"/>
    </source>
</evidence>
<gene>
    <name evidence="2" type="ORF">PS624_01350</name>
</gene>